<feature type="transmembrane region" description="Helical" evidence="7">
    <location>
        <begin position="402"/>
        <end position="419"/>
    </location>
</feature>
<evidence type="ECO:0000313" key="9">
    <source>
        <dbReference type="Proteomes" id="UP001596152"/>
    </source>
</evidence>
<dbReference type="Pfam" id="PF13440">
    <property type="entry name" value="Polysacc_synt_3"/>
    <property type="match status" value="1"/>
</dbReference>
<dbReference type="CDD" id="cd13127">
    <property type="entry name" value="MATE_tuaB_like"/>
    <property type="match status" value="1"/>
</dbReference>
<evidence type="ECO:0000313" key="8">
    <source>
        <dbReference type="EMBL" id="MFC5342762.1"/>
    </source>
</evidence>
<evidence type="ECO:0000256" key="7">
    <source>
        <dbReference type="SAM" id="Phobius"/>
    </source>
</evidence>
<feature type="transmembrane region" description="Helical" evidence="7">
    <location>
        <begin position="374"/>
        <end position="396"/>
    </location>
</feature>
<comment type="similarity">
    <text evidence="2">Belongs to the polysaccharide synthase family.</text>
</comment>
<feature type="transmembrane region" description="Helical" evidence="7">
    <location>
        <begin position="159"/>
        <end position="181"/>
    </location>
</feature>
<comment type="subcellular location">
    <subcellularLocation>
        <location evidence="1">Cell membrane</location>
        <topology evidence="1">Multi-pass membrane protein</topology>
    </subcellularLocation>
</comment>
<dbReference type="EMBL" id="JBHSLF010000004">
    <property type="protein sequence ID" value="MFC5342762.1"/>
    <property type="molecule type" value="Genomic_DNA"/>
</dbReference>
<evidence type="ECO:0000256" key="6">
    <source>
        <dbReference type="ARBA" id="ARBA00023136"/>
    </source>
</evidence>
<dbReference type="PANTHER" id="PTHR30250">
    <property type="entry name" value="PST FAMILY PREDICTED COLANIC ACID TRANSPORTER"/>
    <property type="match status" value="1"/>
</dbReference>
<feature type="transmembrane region" description="Helical" evidence="7">
    <location>
        <begin position="431"/>
        <end position="452"/>
    </location>
</feature>
<evidence type="ECO:0000256" key="2">
    <source>
        <dbReference type="ARBA" id="ARBA00007430"/>
    </source>
</evidence>
<keyword evidence="5 7" id="KW-1133">Transmembrane helix</keyword>
<dbReference type="PANTHER" id="PTHR30250:SF10">
    <property type="entry name" value="LIPOPOLYSACCHARIDE BIOSYNTHESIS PROTEIN WZXC"/>
    <property type="match status" value="1"/>
</dbReference>
<organism evidence="8 9">
    <name type="scientific">Brevundimonas staleyi</name>
    <dbReference type="NCBI Taxonomy" id="74326"/>
    <lineage>
        <taxon>Bacteria</taxon>
        <taxon>Pseudomonadati</taxon>
        <taxon>Pseudomonadota</taxon>
        <taxon>Alphaproteobacteria</taxon>
        <taxon>Caulobacterales</taxon>
        <taxon>Caulobacteraceae</taxon>
        <taxon>Brevundimonas</taxon>
    </lineage>
</organism>
<keyword evidence="3" id="KW-1003">Cell membrane</keyword>
<evidence type="ECO:0000256" key="1">
    <source>
        <dbReference type="ARBA" id="ARBA00004651"/>
    </source>
</evidence>
<dbReference type="InterPro" id="IPR050833">
    <property type="entry name" value="Poly_Biosynth_Transport"/>
</dbReference>
<feature type="transmembrane region" description="Helical" evidence="7">
    <location>
        <begin position="99"/>
        <end position="123"/>
    </location>
</feature>
<accession>A0ABW0FM83</accession>
<dbReference type="Proteomes" id="UP001596152">
    <property type="component" value="Unassembled WGS sequence"/>
</dbReference>
<evidence type="ECO:0000256" key="3">
    <source>
        <dbReference type="ARBA" id="ARBA00022475"/>
    </source>
</evidence>
<proteinExistence type="inferred from homology"/>
<keyword evidence="4 7" id="KW-0812">Transmembrane</keyword>
<feature type="transmembrane region" description="Helical" evidence="7">
    <location>
        <begin position="301"/>
        <end position="322"/>
    </location>
</feature>
<feature type="transmembrane region" description="Helical" evidence="7">
    <location>
        <begin position="458"/>
        <end position="481"/>
    </location>
</feature>
<reference evidence="9" key="1">
    <citation type="journal article" date="2019" name="Int. J. Syst. Evol. Microbiol.">
        <title>The Global Catalogue of Microorganisms (GCM) 10K type strain sequencing project: providing services to taxonomists for standard genome sequencing and annotation.</title>
        <authorList>
            <consortium name="The Broad Institute Genomics Platform"/>
            <consortium name="The Broad Institute Genome Sequencing Center for Infectious Disease"/>
            <person name="Wu L."/>
            <person name="Ma J."/>
        </authorList>
    </citation>
    <scope>NUCLEOTIDE SEQUENCE [LARGE SCALE GENOMIC DNA]</scope>
    <source>
        <strain evidence="9">JCM 12125</strain>
    </source>
</reference>
<sequence>MTVGGPGWTGADLFSDGADRLKQRAAVGASLSLLARGCRVASQIATFVILARLLSPEDFGLVGMLLPFIAIVSVAGDLGMSTATLQSARMTPGQASALFYLNMASGVVLAAGFAMAAPLLAGLFAESRVVAIGLALSLVFPLTGLAGQHQALLQRSLNFRSLLIADIAAALGASVLAIGAALIGWGYWAIVVRVLAQPAVYAMAVWGLTPWRPGRPDWRAGRMTALRLGGFNLGFSLLTVGGRQLDNILIGWRWGEAALGPYALAYRLFFTPVQQLSQPLEEVMVPTLSKLRDDPARYRRGYLGVLRMLALVGAPPLIAVSVAARDVIVFTVGADWLGAVEILRWLAPIGAIHVASVSLGWLNLSLERSRRQFLWALITVPIYVAGFVIGLSWGAVGVAQGYFAASLLTLAPGVVWACRGSPVRPWDFVRALIPAAVASVVVGGTAAVTLGAMDGFPVWLRLIAIGGATLAVMAAGLAVVVDRDLVRSLIRKREAAA</sequence>
<comment type="caution">
    <text evidence="8">The sequence shown here is derived from an EMBL/GenBank/DDBJ whole genome shotgun (WGS) entry which is preliminary data.</text>
</comment>
<keyword evidence="9" id="KW-1185">Reference proteome</keyword>
<evidence type="ECO:0000256" key="5">
    <source>
        <dbReference type="ARBA" id="ARBA00022989"/>
    </source>
</evidence>
<evidence type="ECO:0000256" key="4">
    <source>
        <dbReference type="ARBA" id="ARBA00022692"/>
    </source>
</evidence>
<feature type="transmembrane region" description="Helical" evidence="7">
    <location>
        <begin position="129"/>
        <end position="147"/>
    </location>
</feature>
<keyword evidence="6 7" id="KW-0472">Membrane</keyword>
<feature type="transmembrane region" description="Helical" evidence="7">
    <location>
        <begin position="342"/>
        <end position="362"/>
    </location>
</feature>
<name>A0ABW0FM83_9CAUL</name>
<dbReference type="RefSeq" id="WP_374038682.1">
    <property type="nucleotide sequence ID" value="NZ_CP169082.1"/>
</dbReference>
<protein>
    <submittedName>
        <fullName evidence="8">Lipopolysaccharide biosynthesis protein</fullName>
    </submittedName>
</protein>
<feature type="transmembrane region" description="Helical" evidence="7">
    <location>
        <begin position="59"/>
        <end position="78"/>
    </location>
</feature>
<gene>
    <name evidence="8" type="ORF">ACFPIE_02480</name>
</gene>